<evidence type="ECO:0000256" key="4">
    <source>
        <dbReference type="ARBA" id="ARBA00022729"/>
    </source>
</evidence>
<evidence type="ECO:0000256" key="5">
    <source>
        <dbReference type="ARBA" id="ARBA00023136"/>
    </source>
</evidence>
<dbReference type="InterPro" id="IPR012946">
    <property type="entry name" value="X8"/>
</dbReference>
<gene>
    <name evidence="9" type="ORF">KC19_8G017400</name>
</gene>
<keyword evidence="4" id="KW-0732">Signal</keyword>
<dbReference type="PANTHER" id="PTHR31044">
    <property type="entry name" value="BETA-1,3 GLUCANASE"/>
    <property type="match status" value="1"/>
</dbReference>
<dbReference type="EMBL" id="CM026429">
    <property type="protein sequence ID" value="KAG0563268.1"/>
    <property type="molecule type" value="Genomic_DNA"/>
</dbReference>
<evidence type="ECO:0000313" key="10">
    <source>
        <dbReference type="Proteomes" id="UP000822688"/>
    </source>
</evidence>
<dbReference type="PANTHER" id="PTHR31044:SF52">
    <property type="entry name" value="OS01G0631500 PROTEIN"/>
    <property type="match status" value="1"/>
</dbReference>
<evidence type="ECO:0000256" key="2">
    <source>
        <dbReference type="ARBA" id="ARBA00022475"/>
    </source>
</evidence>
<dbReference type="FunFam" id="1.20.58.1040:FF:000001">
    <property type="entry name" value="Glucan endo-1,3-beta-glucosidase 4"/>
    <property type="match status" value="1"/>
</dbReference>
<evidence type="ECO:0000259" key="8">
    <source>
        <dbReference type="SMART" id="SM00768"/>
    </source>
</evidence>
<keyword evidence="6" id="KW-1015">Disulfide bond</keyword>
<keyword evidence="3" id="KW-0449">Lipoprotein</keyword>
<feature type="domain" description="X8" evidence="8">
    <location>
        <begin position="23"/>
        <end position="112"/>
    </location>
</feature>
<keyword evidence="5" id="KW-0472">Membrane</keyword>
<proteinExistence type="predicted"/>
<evidence type="ECO:0000313" key="9">
    <source>
        <dbReference type="EMBL" id="KAG0563268.1"/>
    </source>
</evidence>
<reference evidence="9" key="1">
    <citation type="submission" date="2020-06" db="EMBL/GenBank/DDBJ databases">
        <title>WGS assembly of Ceratodon purpureus strain R40.</title>
        <authorList>
            <person name="Carey S.B."/>
            <person name="Jenkins J."/>
            <person name="Shu S."/>
            <person name="Lovell J.T."/>
            <person name="Sreedasyam A."/>
            <person name="Maumus F."/>
            <person name="Tiley G.P."/>
            <person name="Fernandez-Pozo N."/>
            <person name="Barry K."/>
            <person name="Chen C."/>
            <person name="Wang M."/>
            <person name="Lipzen A."/>
            <person name="Daum C."/>
            <person name="Saski C.A."/>
            <person name="Payton A.C."/>
            <person name="Mcbreen J.C."/>
            <person name="Conrad R.E."/>
            <person name="Kollar L.M."/>
            <person name="Olsson S."/>
            <person name="Huttunen S."/>
            <person name="Landis J.B."/>
            <person name="Wickett N.J."/>
            <person name="Johnson M.G."/>
            <person name="Rensing S.A."/>
            <person name="Grimwood J."/>
            <person name="Schmutz J."/>
            <person name="Mcdaniel S.F."/>
        </authorList>
    </citation>
    <scope>NUCLEOTIDE SEQUENCE</scope>
    <source>
        <strain evidence="9">R40</strain>
    </source>
</reference>
<organism evidence="9 10">
    <name type="scientific">Ceratodon purpureus</name>
    <name type="common">Fire moss</name>
    <name type="synonym">Dicranum purpureum</name>
    <dbReference type="NCBI Taxonomy" id="3225"/>
    <lineage>
        <taxon>Eukaryota</taxon>
        <taxon>Viridiplantae</taxon>
        <taxon>Streptophyta</taxon>
        <taxon>Embryophyta</taxon>
        <taxon>Bryophyta</taxon>
        <taxon>Bryophytina</taxon>
        <taxon>Bryopsida</taxon>
        <taxon>Dicranidae</taxon>
        <taxon>Pseudoditrichales</taxon>
        <taxon>Ditrichaceae</taxon>
        <taxon>Ceratodon</taxon>
    </lineage>
</organism>
<dbReference type="InterPro" id="IPR044788">
    <property type="entry name" value="X8_dom_prot"/>
</dbReference>
<keyword evidence="7" id="KW-0325">Glycoprotein</keyword>
<dbReference type="Gene3D" id="1.20.58.1040">
    <property type="match status" value="1"/>
</dbReference>
<dbReference type="Proteomes" id="UP000822688">
    <property type="component" value="Chromosome 8"/>
</dbReference>
<keyword evidence="3" id="KW-0336">GPI-anchor</keyword>
<comment type="caution">
    <text evidence="9">The sequence shown here is derived from an EMBL/GenBank/DDBJ whole genome shotgun (WGS) entry which is preliminary data.</text>
</comment>
<evidence type="ECO:0000256" key="7">
    <source>
        <dbReference type="ARBA" id="ARBA00023180"/>
    </source>
</evidence>
<dbReference type="GO" id="GO:0005886">
    <property type="term" value="C:plasma membrane"/>
    <property type="evidence" value="ECO:0007669"/>
    <property type="project" value="UniProtKB-SubCell"/>
</dbReference>
<name>A0A8T0GZR2_CERPU</name>
<dbReference type="GO" id="GO:0098552">
    <property type="term" value="C:side of membrane"/>
    <property type="evidence" value="ECO:0007669"/>
    <property type="project" value="UniProtKB-KW"/>
</dbReference>
<sequence>MMTLEQKMYNSRPRERKLATATVWCVAKSNLSDGALQGALDWVCGPLPDQGQVNCGPLQSGGACYDPNNVPSHTSWAFNAYFQSHNASDSACDFQGTGIQVTVDPSTSTCSFPGSIKEVNGTIANGTITPSPPGQFTPNAAAAGFEPQYFFSVSAAITFMTYLLT</sequence>
<keyword evidence="2" id="KW-1003">Cell membrane</keyword>
<keyword evidence="10" id="KW-1185">Reference proteome</keyword>
<evidence type="ECO:0000256" key="3">
    <source>
        <dbReference type="ARBA" id="ARBA00022622"/>
    </source>
</evidence>
<evidence type="ECO:0000256" key="6">
    <source>
        <dbReference type="ARBA" id="ARBA00023157"/>
    </source>
</evidence>
<dbReference type="GO" id="GO:0009506">
    <property type="term" value="C:plasmodesma"/>
    <property type="evidence" value="ECO:0007669"/>
    <property type="project" value="UniProtKB-ARBA"/>
</dbReference>
<evidence type="ECO:0000256" key="1">
    <source>
        <dbReference type="ARBA" id="ARBA00004609"/>
    </source>
</evidence>
<dbReference type="Pfam" id="PF07983">
    <property type="entry name" value="X8"/>
    <property type="match status" value="1"/>
</dbReference>
<accession>A0A8T0GZR2</accession>
<dbReference type="AlphaFoldDB" id="A0A8T0GZR2"/>
<comment type="subcellular location">
    <subcellularLocation>
        <location evidence="1">Cell membrane</location>
        <topology evidence="1">Lipid-anchor</topology>
        <topology evidence="1">GPI-anchor</topology>
    </subcellularLocation>
</comment>
<dbReference type="SMART" id="SM00768">
    <property type="entry name" value="X8"/>
    <property type="match status" value="1"/>
</dbReference>
<protein>
    <recommendedName>
        <fullName evidence="8">X8 domain-containing protein</fullName>
    </recommendedName>
</protein>